<dbReference type="InterPro" id="IPR003759">
    <property type="entry name" value="Cbl-bd_cap"/>
</dbReference>
<name>A0A5B8XTM4_9DELT</name>
<dbReference type="Pfam" id="PF13411">
    <property type="entry name" value="MerR_1"/>
    <property type="match status" value="1"/>
</dbReference>
<dbReference type="CDD" id="cd01104">
    <property type="entry name" value="HTH_MlrA-CarA"/>
    <property type="match status" value="1"/>
</dbReference>
<dbReference type="GO" id="GO:0003700">
    <property type="term" value="F:DNA-binding transcription factor activity"/>
    <property type="evidence" value="ECO:0007669"/>
    <property type="project" value="InterPro"/>
</dbReference>
<dbReference type="SUPFAM" id="SSF46955">
    <property type="entry name" value="Putative DNA-binding domain"/>
    <property type="match status" value="1"/>
</dbReference>
<feature type="domain" description="HTH merR-type" evidence="5">
    <location>
        <begin position="12"/>
        <end position="62"/>
    </location>
</feature>
<dbReference type="PROSITE" id="PS50937">
    <property type="entry name" value="HTH_MERR_2"/>
    <property type="match status" value="1"/>
</dbReference>
<gene>
    <name evidence="7" type="ORF">FRD01_07020</name>
</gene>
<dbReference type="Gene3D" id="1.10.1660.10">
    <property type="match status" value="1"/>
</dbReference>
<evidence type="ECO:0000259" key="5">
    <source>
        <dbReference type="PROSITE" id="PS50937"/>
    </source>
</evidence>
<dbReference type="Proteomes" id="UP000321595">
    <property type="component" value="Chromosome"/>
</dbReference>
<dbReference type="SUPFAM" id="SSF52242">
    <property type="entry name" value="Cobalamin (vitamin B12)-binding domain"/>
    <property type="match status" value="1"/>
</dbReference>
<feature type="domain" description="B12-binding" evidence="6">
    <location>
        <begin position="180"/>
        <end position="302"/>
    </location>
</feature>
<dbReference type="EMBL" id="CP042467">
    <property type="protein sequence ID" value="QED26996.1"/>
    <property type="molecule type" value="Genomic_DNA"/>
</dbReference>
<dbReference type="PROSITE" id="PS51332">
    <property type="entry name" value="B12_BINDING"/>
    <property type="match status" value="1"/>
</dbReference>
<sequence>MAEKSPNQADTGMSIGALSKETGIPVETLRTWERRYGFPNPDRNDAGHRVYSSSTVERLRLIDTALKEGHRASAALQMSVPQLQEIASAVTAVVEEKGPTSWMDAVRDFDGERLEESMRREWATLGALTFLKKKLSPFLVELGIAWMNHEVDVAHEHFASERVRDFLTQHWRPISDRSKGPRVLAATLPSETHYLGLQMACTALAMSGTQIVYLGADTPVDDVIAAATTQFVDAVCISVSIAANRSMTVRDLNSLRRHLSSDIELVVGGLGAPDIDGITIIRDLEELQKWGEELSLQQRSRH</sequence>
<dbReference type="CDD" id="cd02065">
    <property type="entry name" value="B12-binding_like"/>
    <property type="match status" value="1"/>
</dbReference>
<keyword evidence="8" id="KW-1185">Reference proteome</keyword>
<dbReference type="KEGG" id="bbae:FRD01_07020"/>
<evidence type="ECO:0000256" key="2">
    <source>
        <dbReference type="ARBA" id="ARBA00023015"/>
    </source>
</evidence>
<keyword evidence="4" id="KW-0804">Transcription</keyword>
<dbReference type="AlphaFoldDB" id="A0A5B8XTM4"/>
<dbReference type="GO" id="GO:0046872">
    <property type="term" value="F:metal ion binding"/>
    <property type="evidence" value="ECO:0007669"/>
    <property type="project" value="InterPro"/>
</dbReference>
<keyword evidence="2" id="KW-0805">Transcription regulation</keyword>
<accession>A0A5B8XTM4</accession>
<dbReference type="InterPro" id="IPR000551">
    <property type="entry name" value="MerR-type_HTH_dom"/>
</dbReference>
<dbReference type="Gene3D" id="1.10.1240.10">
    <property type="entry name" value="Methionine synthase domain"/>
    <property type="match status" value="1"/>
</dbReference>
<evidence type="ECO:0000259" key="6">
    <source>
        <dbReference type="PROSITE" id="PS51332"/>
    </source>
</evidence>
<protein>
    <submittedName>
        <fullName evidence="7">MerR family transcriptional regulator</fullName>
    </submittedName>
</protein>
<dbReference type="Pfam" id="PF02310">
    <property type="entry name" value="B12-binding"/>
    <property type="match status" value="1"/>
</dbReference>
<dbReference type="PANTHER" id="PTHR30204">
    <property type="entry name" value="REDOX-CYCLING DRUG-SENSING TRANSCRIPTIONAL ACTIVATOR SOXR"/>
    <property type="match status" value="1"/>
</dbReference>
<reference evidence="7 8" key="1">
    <citation type="submission" date="2019-08" db="EMBL/GenBank/DDBJ databases">
        <authorList>
            <person name="Liang Q."/>
        </authorList>
    </citation>
    <scope>NUCLEOTIDE SEQUENCE [LARGE SCALE GENOMIC DNA]</scope>
    <source>
        <strain evidence="7 8">V1718</strain>
    </source>
</reference>
<dbReference type="InterPro" id="IPR006158">
    <property type="entry name" value="Cobalamin-bd"/>
</dbReference>
<dbReference type="InterPro" id="IPR036594">
    <property type="entry name" value="Meth_synthase_dom"/>
</dbReference>
<dbReference type="SMART" id="SM00422">
    <property type="entry name" value="HTH_MERR"/>
    <property type="match status" value="1"/>
</dbReference>
<keyword evidence="3" id="KW-0238">DNA-binding</keyword>
<evidence type="ECO:0000313" key="7">
    <source>
        <dbReference type="EMBL" id="QED26996.1"/>
    </source>
</evidence>
<dbReference type="InterPro" id="IPR047057">
    <property type="entry name" value="MerR_fam"/>
</dbReference>
<dbReference type="Pfam" id="PF02607">
    <property type="entry name" value="B12-binding_2"/>
    <property type="match status" value="1"/>
</dbReference>
<evidence type="ECO:0000256" key="3">
    <source>
        <dbReference type="ARBA" id="ARBA00023125"/>
    </source>
</evidence>
<organism evidence="7 8">
    <name type="scientific">Microvenator marinus</name>
    <dbReference type="NCBI Taxonomy" id="2600177"/>
    <lineage>
        <taxon>Bacteria</taxon>
        <taxon>Deltaproteobacteria</taxon>
        <taxon>Bradymonadales</taxon>
        <taxon>Microvenatoraceae</taxon>
        <taxon>Microvenator</taxon>
    </lineage>
</organism>
<evidence type="ECO:0000256" key="4">
    <source>
        <dbReference type="ARBA" id="ARBA00023163"/>
    </source>
</evidence>
<keyword evidence="1" id="KW-0678">Repressor</keyword>
<dbReference type="RefSeq" id="WP_146958681.1">
    <property type="nucleotide sequence ID" value="NZ_CP042467.1"/>
</dbReference>
<dbReference type="OrthoDB" id="9810140at2"/>
<evidence type="ECO:0000313" key="8">
    <source>
        <dbReference type="Proteomes" id="UP000321595"/>
    </source>
</evidence>
<dbReference type="GO" id="GO:0031419">
    <property type="term" value="F:cobalamin binding"/>
    <property type="evidence" value="ECO:0007669"/>
    <property type="project" value="InterPro"/>
</dbReference>
<dbReference type="GO" id="GO:0003677">
    <property type="term" value="F:DNA binding"/>
    <property type="evidence" value="ECO:0007669"/>
    <property type="project" value="UniProtKB-KW"/>
</dbReference>
<proteinExistence type="predicted"/>
<evidence type="ECO:0000256" key="1">
    <source>
        <dbReference type="ARBA" id="ARBA00022491"/>
    </source>
</evidence>
<dbReference type="PANTHER" id="PTHR30204:SF69">
    <property type="entry name" value="MERR-FAMILY TRANSCRIPTIONAL REGULATOR"/>
    <property type="match status" value="1"/>
</dbReference>
<dbReference type="InterPro" id="IPR036724">
    <property type="entry name" value="Cobalamin-bd_sf"/>
</dbReference>
<dbReference type="InterPro" id="IPR009061">
    <property type="entry name" value="DNA-bd_dom_put_sf"/>
</dbReference>
<dbReference type="Gene3D" id="3.40.50.280">
    <property type="entry name" value="Cobalamin-binding domain"/>
    <property type="match status" value="1"/>
</dbReference>